<feature type="region of interest" description="Disordered" evidence="1">
    <location>
        <begin position="1"/>
        <end position="74"/>
    </location>
</feature>
<dbReference type="EMBL" id="LJUJ01000001">
    <property type="protein sequence ID" value="KPK64671.1"/>
    <property type="molecule type" value="Genomic_DNA"/>
</dbReference>
<dbReference type="Proteomes" id="UP000051373">
    <property type="component" value="Unassembled WGS sequence"/>
</dbReference>
<proteinExistence type="predicted"/>
<reference evidence="2 3" key="1">
    <citation type="journal article" date="2015" name="Microbiome">
        <title>Genomic resolution of linkages in carbon, nitrogen, and sulfur cycling among widespread estuary sediment bacteria.</title>
        <authorList>
            <person name="Baker B.J."/>
            <person name="Lazar C.S."/>
            <person name="Teske A.P."/>
            <person name="Dick G.J."/>
        </authorList>
    </citation>
    <scope>NUCLEOTIDE SEQUENCE [LARGE SCALE GENOMIC DNA]</scope>
    <source>
        <strain evidence="2">SM23_42</strain>
    </source>
</reference>
<evidence type="ECO:0000313" key="3">
    <source>
        <dbReference type="Proteomes" id="UP000051373"/>
    </source>
</evidence>
<gene>
    <name evidence="2" type="ORF">AMJ83_00235</name>
</gene>
<sequence length="74" mass="8663">MNQRILSNEYRRSRSTANQADNCENPEIGQNRKQYKRSADQNEGKKHHDFQFEMMSEDTNKVGAEQQPDRADCS</sequence>
<dbReference type="AlphaFoldDB" id="A0A0S8FVI9"/>
<feature type="compositionally biased region" description="Basic and acidic residues" evidence="1">
    <location>
        <begin position="37"/>
        <end position="51"/>
    </location>
</feature>
<evidence type="ECO:0000256" key="1">
    <source>
        <dbReference type="SAM" id="MobiDB-lite"/>
    </source>
</evidence>
<comment type="caution">
    <text evidence="2">The sequence shown here is derived from an EMBL/GenBank/DDBJ whole genome shotgun (WGS) entry which is preliminary data.</text>
</comment>
<accession>A0A0S8FVI9</accession>
<evidence type="ECO:0000313" key="2">
    <source>
        <dbReference type="EMBL" id="KPK64671.1"/>
    </source>
</evidence>
<name>A0A0S8FVI9_UNCW3</name>
<protein>
    <submittedName>
        <fullName evidence="2">Uncharacterized protein</fullName>
    </submittedName>
</protein>
<organism evidence="2 3">
    <name type="scientific">candidate division WOR_3 bacterium SM23_42</name>
    <dbReference type="NCBI Taxonomy" id="1703779"/>
    <lineage>
        <taxon>Bacteria</taxon>
        <taxon>Bacteria division WOR-3</taxon>
    </lineage>
</organism>